<feature type="binding site" evidence="14">
    <location>
        <position position="321"/>
    </location>
    <ligand>
        <name>S-adenosyl-L-methionine</name>
        <dbReference type="ChEBI" id="CHEBI:59789"/>
    </ligand>
</feature>
<dbReference type="Pfam" id="PF22458">
    <property type="entry name" value="RsmF-B_ferredox"/>
    <property type="match status" value="1"/>
</dbReference>
<evidence type="ECO:0000256" key="1">
    <source>
        <dbReference type="ARBA" id="ARBA00002724"/>
    </source>
</evidence>
<dbReference type="AlphaFoldDB" id="K9B9L5"/>
<dbReference type="PANTHER" id="PTHR22807">
    <property type="entry name" value="NOP2 YEAST -RELATED NOL1/NOP2/FMU SUN DOMAIN-CONTAINING"/>
    <property type="match status" value="1"/>
</dbReference>
<comment type="subcellular location">
    <subcellularLocation>
        <location evidence="2">Cytoplasm</location>
    </subcellularLocation>
</comment>
<comment type="function">
    <text evidence="1">Specifically methylates the cytosine at position 967 (m5C967) of 16S rRNA.</text>
</comment>
<evidence type="ECO:0000256" key="4">
    <source>
        <dbReference type="ARBA" id="ARBA00012140"/>
    </source>
</evidence>
<dbReference type="InterPro" id="IPR054728">
    <property type="entry name" value="RsmB-like_ferredoxin"/>
</dbReference>
<dbReference type="SUPFAM" id="SSF48013">
    <property type="entry name" value="NusB-like"/>
    <property type="match status" value="1"/>
</dbReference>
<dbReference type="GO" id="GO:0003723">
    <property type="term" value="F:RNA binding"/>
    <property type="evidence" value="ECO:0007669"/>
    <property type="project" value="UniProtKB-UniRule"/>
</dbReference>
<dbReference type="STRING" id="1229783.C273_00290"/>
<keyword evidence="8 14" id="KW-0808">Transferase</keyword>
<organism evidence="16 17">
    <name type="scientific">Staphylococcus massiliensis S46</name>
    <dbReference type="NCBI Taxonomy" id="1229783"/>
    <lineage>
        <taxon>Bacteria</taxon>
        <taxon>Bacillati</taxon>
        <taxon>Bacillota</taxon>
        <taxon>Bacilli</taxon>
        <taxon>Bacillales</taxon>
        <taxon>Staphylococcaceae</taxon>
        <taxon>Staphylococcus</taxon>
    </lineage>
</organism>
<accession>K9B9L5</accession>
<dbReference type="InterPro" id="IPR035926">
    <property type="entry name" value="NusB-like_sf"/>
</dbReference>
<dbReference type="EMBL" id="AMSQ01000001">
    <property type="protein sequence ID" value="EKU50415.1"/>
    <property type="molecule type" value="Genomic_DNA"/>
</dbReference>
<dbReference type="InterPro" id="IPR018314">
    <property type="entry name" value="RsmB/NOL1/NOP2-like_CS"/>
</dbReference>
<dbReference type="InterPro" id="IPR029063">
    <property type="entry name" value="SAM-dependent_MTases_sf"/>
</dbReference>
<dbReference type="FunFam" id="3.40.50.150:FF:000022">
    <property type="entry name" value="Ribosomal RNA small subunit methyltransferase B"/>
    <property type="match status" value="1"/>
</dbReference>
<gene>
    <name evidence="16" type="ORF">C273_00290</name>
</gene>
<feature type="domain" description="SAM-dependent MTase RsmB/NOP-type" evidence="15">
    <location>
        <begin position="166"/>
        <end position="432"/>
    </location>
</feature>
<evidence type="ECO:0000256" key="10">
    <source>
        <dbReference type="ARBA" id="ARBA00022884"/>
    </source>
</evidence>
<dbReference type="eggNOG" id="COG0781">
    <property type="taxonomic scope" value="Bacteria"/>
</dbReference>
<evidence type="ECO:0000256" key="9">
    <source>
        <dbReference type="ARBA" id="ARBA00022691"/>
    </source>
</evidence>
<dbReference type="PROSITE" id="PS51686">
    <property type="entry name" value="SAM_MT_RSMB_NOP"/>
    <property type="match status" value="1"/>
</dbReference>
<evidence type="ECO:0000256" key="14">
    <source>
        <dbReference type="PROSITE-ProRule" id="PRU01023"/>
    </source>
</evidence>
<evidence type="ECO:0000256" key="11">
    <source>
        <dbReference type="ARBA" id="ARBA00030399"/>
    </source>
</evidence>
<dbReference type="InterPro" id="IPR049560">
    <property type="entry name" value="MeTrfase_RsmB-F_NOP2_cat"/>
</dbReference>
<evidence type="ECO:0000256" key="2">
    <source>
        <dbReference type="ARBA" id="ARBA00004496"/>
    </source>
</evidence>
<reference evidence="16 17" key="1">
    <citation type="journal article" date="2013" name="Genome Announc.">
        <title>Genome Sequence of Staphylococcus massiliensis Strain S46, Isolated from the Surface of Healthy Human Skin.</title>
        <authorList>
            <person name="Srivastav R."/>
            <person name="Singh A."/>
            <person name="Jangir P.K."/>
            <person name="Kumari C."/>
            <person name="Muduli S."/>
            <person name="Sharma R."/>
        </authorList>
    </citation>
    <scope>NUCLEOTIDE SEQUENCE [LARGE SCALE GENOMIC DNA]</scope>
    <source>
        <strain evidence="16 17">S46</strain>
    </source>
</reference>
<dbReference type="Gene3D" id="3.40.50.150">
    <property type="entry name" value="Vaccinia Virus protein VP39"/>
    <property type="match status" value="1"/>
</dbReference>
<keyword evidence="5" id="KW-0963">Cytoplasm</keyword>
<dbReference type="PROSITE" id="PS01153">
    <property type="entry name" value="NOL1_NOP2_SUN"/>
    <property type="match status" value="1"/>
</dbReference>
<dbReference type="PRINTS" id="PR02008">
    <property type="entry name" value="RCMTFAMILY"/>
</dbReference>
<dbReference type="NCBIfam" id="NF011494">
    <property type="entry name" value="PRK14902.1"/>
    <property type="match status" value="1"/>
</dbReference>
<evidence type="ECO:0000256" key="5">
    <source>
        <dbReference type="ARBA" id="ARBA00022490"/>
    </source>
</evidence>
<feature type="binding site" evidence="14">
    <location>
        <position position="306"/>
    </location>
    <ligand>
        <name>S-adenosyl-L-methionine</name>
        <dbReference type="ChEBI" id="CHEBI:59789"/>
    </ligand>
</feature>
<dbReference type="GO" id="GO:0006355">
    <property type="term" value="P:regulation of DNA-templated transcription"/>
    <property type="evidence" value="ECO:0007669"/>
    <property type="project" value="InterPro"/>
</dbReference>
<evidence type="ECO:0000259" key="15">
    <source>
        <dbReference type="PROSITE" id="PS51686"/>
    </source>
</evidence>
<dbReference type="InterPro" id="IPR023267">
    <property type="entry name" value="RCMT"/>
</dbReference>
<dbReference type="Pfam" id="PF01189">
    <property type="entry name" value="Methyltr_RsmB-F"/>
    <property type="match status" value="1"/>
</dbReference>
<dbReference type="Pfam" id="PF01029">
    <property type="entry name" value="NusB"/>
    <property type="match status" value="1"/>
</dbReference>
<dbReference type="CDD" id="cd02440">
    <property type="entry name" value="AdoMet_MTases"/>
    <property type="match status" value="1"/>
</dbReference>
<dbReference type="InterPro" id="IPR004573">
    <property type="entry name" value="rRNA_ssu_MeTfrase_B"/>
</dbReference>
<feature type="active site" description="Nucleophile" evidence="14">
    <location>
        <position position="374"/>
    </location>
</feature>
<dbReference type="PATRIC" id="fig|1229783.3.peg.60"/>
<dbReference type="GO" id="GO:0008649">
    <property type="term" value="F:rRNA methyltransferase activity"/>
    <property type="evidence" value="ECO:0007669"/>
    <property type="project" value="InterPro"/>
</dbReference>
<name>K9B9L5_9STAP</name>
<keyword evidence="6" id="KW-0698">rRNA processing</keyword>
<dbReference type="PANTHER" id="PTHR22807:SF53">
    <property type="entry name" value="RIBOSOMAL RNA SMALL SUBUNIT METHYLTRANSFERASE B-RELATED"/>
    <property type="match status" value="1"/>
</dbReference>
<comment type="catalytic activity">
    <reaction evidence="13">
        <text>cytidine(967) in 16S rRNA + S-adenosyl-L-methionine = 5-methylcytidine(967) in 16S rRNA + S-adenosyl-L-homocysteine + H(+)</text>
        <dbReference type="Rhea" id="RHEA:42748"/>
        <dbReference type="Rhea" id="RHEA-COMP:10219"/>
        <dbReference type="Rhea" id="RHEA-COMP:10220"/>
        <dbReference type="ChEBI" id="CHEBI:15378"/>
        <dbReference type="ChEBI" id="CHEBI:57856"/>
        <dbReference type="ChEBI" id="CHEBI:59789"/>
        <dbReference type="ChEBI" id="CHEBI:74483"/>
        <dbReference type="ChEBI" id="CHEBI:82748"/>
        <dbReference type="EC" id="2.1.1.176"/>
    </reaction>
</comment>
<keyword evidence="10 14" id="KW-0694">RNA-binding</keyword>
<dbReference type="GO" id="GO:0005737">
    <property type="term" value="C:cytoplasm"/>
    <property type="evidence" value="ECO:0007669"/>
    <property type="project" value="UniProtKB-SubCell"/>
</dbReference>
<dbReference type="Proteomes" id="UP000009885">
    <property type="component" value="Unassembled WGS sequence"/>
</dbReference>
<dbReference type="OrthoDB" id="9810297at2"/>
<evidence type="ECO:0000256" key="12">
    <source>
        <dbReference type="ARBA" id="ARBA00031088"/>
    </source>
</evidence>
<dbReference type="eggNOG" id="COG0144">
    <property type="taxonomic scope" value="Bacteria"/>
</dbReference>
<comment type="similarity">
    <text evidence="3 14">Belongs to the class I-like SAM-binding methyltransferase superfamily. RsmB/NOP family.</text>
</comment>
<feature type="binding site" evidence="14">
    <location>
        <begin position="255"/>
        <end position="261"/>
    </location>
    <ligand>
        <name>S-adenosyl-L-methionine</name>
        <dbReference type="ChEBI" id="CHEBI:59789"/>
    </ligand>
</feature>
<dbReference type="RefSeq" id="WP_009381657.1">
    <property type="nucleotide sequence ID" value="NZ_AMSQ01000001.1"/>
</dbReference>
<dbReference type="FunFam" id="1.10.940.10:FF:000006">
    <property type="entry name" value="16S rRNA (Cytosine(967)-C(5))-methyltransferase RsmB"/>
    <property type="match status" value="1"/>
</dbReference>
<evidence type="ECO:0000256" key="8">
    <source>
        <dbReference type="ARBA" id="ARBA00022679"/>
    </source>
</evidence>
<dbReference type="Gene3D" id="3.30.70.1170">
    <property type="entry name" value="Sun protein, domain 3"/>
    <property type="match status" value="1"/>
</dbReference>
<keyword evidence="9 14" id="KW-0949">S-adenosyl-L-methionine</keyword>
<proteinExistence type="inferred from homology"/>
<dbReference type="InterPro" id="IPR001678">
    <property type="entry name" value="MeTrfase_RsmB-F_NOP2_dom"/>
</dbReference>
<dbReference type="FunFam" id="3.30.70.1170:FF:000003">
    <property type="entry name" value="16S rRNA (Cytosine(967)-C(5))-methyltransferase RsmB"/>
    <property type="match status" value="1"/>
</dbReference>
<keyword evidence="17" id="KW-1185">Reference proteome</keyword>
<evidence type="ECO:0000256" key="7">
    <source>
        <dbReference type="ARBA" id="ARBA00022603"/>
    </source>
</evidence>
<evidence type="ECO:0000256" key="6">
    <source>
        <dbReference type="ARBA" id="ARBA00022552"/>
    </source>
</evidence>
<feature type="binding site" evidence="14">
    <location>
        <position position="279"/>
    </location>
    <ligand>
        <name>S-adenosyl-L-methionine</name>
        <dbReference type="ChEBI" id="CHEBI:59789"/>
    </ligand>
</feature>
<comment type="caution">
    <text evidence="16">The sequence shown here is derived from an EMBL/GenBank/DDBJ whole genome shotgun (WGS) entry which is preliminary data.</text>
</comment>
<dbReference type="EC" id="2.1.1.176" evidence="4"/>
<dbReference type="Gene3D" id="1.10.940.10">
    <property type="entry name" value="NusB-like"/>
    <property type="match status" value="1"/>
</dbReference>
<keyword evidence="7 14" id="KW-0489">Methyltransferase</keyword>
<dbReference type="NCBIfam" id="TIGR00563">
    <property type="entry name" value="rsmB"/>
    <property type="match status" value="1"/>
</dbReference>
<evidence type="ECO:0000256" key="3">
    <source>
        <dbReference type="ARBA" id="ARBA00007494"/>
    </source>
</evidence>
<sequence length="434" mass="49221">MTTARQLAYDTLEKIETEGAYSNLIINDVLNEYHLSSSDRGLYTELVYGTLARRYALDYFLKPHVNTRIKRWVRQLLWMSIYQYVYLNKIPNHAIINEAVEIAKARGGRHQGNVVNAILRSLMNHELASFDEIKDPKKRISIEYSIPLWIIEHWTTHHGLDQTRDIAKAMLQSAPQTVRVNETRITPSEAKAQLETEGYQVETCDELPECLHVSGKPIMTSGLFKAGKVSIQDKSSMFVANVLQPETGDAILDTCSAPGGKACHIGEKLNQTGHVLASDVHAHKMKLIEHNVKKLGLKNIEAIQHDATQPYNQTFDKILVDAPCSGLGVMRHKPEIKYRETKDSVLSLVDIQLDILTNASKHLKPGGTLVYSTCTIEQMENENVIYTFLKQNPEFEFLPFEDFKSGEPVKTLQILPQDFNSDGFFITRIKRKET</sequence>
<dbReference type="InterPro" id="IPR006027">
    <property type="entry name" value="NusB_RsmB_TIM44"/>
</dbReference>
<evidence type="ECO:0000313" key="16">
    <source>
        <dbReference type="EMBL" id="EKU50415.1"/>
    </source>
</evidence>
<evidence type="ECO:0000313" key="17">
    <source>
        <dbReference type="Proteomes" id="UP000009885"/>
    </source>
</evidence>
<protein>
    <recommendedName>
        <fullName evidence="4">16S rRNA (cytosine(967)-C(5))-methyltransferase</fullName>
        <ecNumber evidence="4">2.1.1.176</ecNumber>
    </recommendedName>
    <alternativeName>
        <fullName evidence="11">16S rRNA m5C967 methyltransferase</fullName>
    </alternativeName>
    <alternativeName>
        <fullName evidence="12">rRNA (cytosine-C(5)-)-methyltransferase RsmB</fullName>
    </alternativeName>
</protein>
<evidence type="ECO:0000256" key="13">
    <source>
        <dbReference type="ARBA" id="ARBA00047283"/>
    </source>
</evidence>
<dbReference type="SUPFAM" id="SSF53335">
    <property type="entry name" value="S-adenosyl-L-methionine-dependent methyltransferases"/>
    <property type="match status" value="1"/>
</dbReference>